<feature type="signal peptide" evidence="5">
    <location>
        <begin position="1"/>
        <end position="22"/>
    </location>
</feature>
<keyword evidence="3" id="KW-0964">Secreted</keyword>
<dbReference type="Proteomes" id="UP000008810">
    <property type="component" value="Chromosome 3"/>
</dbReference>
<sequence length="191" mass="19899">MAAAPLSYYALLVLLVLPSSLATAGFPARALLQTCNPSGTIRGKSGTCNPENGSECCVDGQRYQTFACSSRVTGRTRAVLTLNSFADGGDGGGRSECDEKFHADSEPVVALSTGWYDGGGRCGKRVVIRAASGKTTTAKVVDECDSTRGCDDEHNFEPPCANNVVDGSPAVWKALGLDTDDGVVPITWSDA</sequence>
<dbReference type="PANTHER" id="PTHR33191:SF95">
    <property type="entry name" value="RIPENING-RELATED PROTEIN 3"/>
    <property type="match status" value="1"/>
</dbReference>
<dbReference type="InterPro" id="IPR036908">
    <property type="entry name" value="RlpA-like_sf"/>
</dbReference>
<dbReference type="CDD" id="cd22270">
    <property type="entry name" value="DPBB_kiwellin-like"/>
    <property type="match status" value="1"/>
</dbReference>
<gene>
    <name evidence="7" type="primary">LOC100845201</name>
    <name evidence="6" type="ORF">BRADI_3g29580v3</name>
</gene>
<evidence type="ECO:0000256" key="5">
    <source>
        <dbReference type="SAM" id="SignalP"/>
    </source>
</evidence>
<dbReference type="HOGENOM" id="CLU_047639_4_2_1"/>
<keyword evidence="8" id="KW-1185">Reference proteome</keyword>
<dbReference type="InterPro" id="IPR039271">
    <property type="entry name" value="Kiwellin-like"/>
</dbReference>
<evidence type="ECO:0000256" key="3">
    <source>
        <dbReference type="ARBA" id="ARBA00022525"/>
    </source>
</evidence>
<proteinExistence type="inferred from homology"/>
<dbReference type="FunCoup" id="I1I4Y8">
    <property type="interactions" value="3"/>
</dbReference>
<evidence type="ECO:0000313" key="7">
    <source>
        <dbReference type="EnsemblPlants" id="KQJ97232"/>
    </source>
</evidence>
<reference evidence="7" key="3">
    <citation type="submission" date="2018-08" db="UniProtKB">
        <authorList>
            <consortium name="EnsemblPlants"/>
        </authorList>
    </citation>
    <scope>IDENTIFICATION</scope>
    <source>
        <strain evidence="7">cv. Bd21</strain>
    </source>
</reference>
<dbReference type="EMBL" id="CM000882">
    <property type="protein sequence ID" value="KQJ97232.1"/>
    <property type="molecule type" value="Genomic_DNA"/>
</dbReference>
<evidence type="ECO:0000313" key="8">
    <source>
        <dbReference type="Proteomes" id="UP000008810"/>
    </source>
</evidence>
<dbReference type="Gene3D" id="2.40.40.10">
    <property type="entry name" value="RlpA-like domain"/>
    <property type="match status" value="1"/>
</dbReference>
<comment type="subcellular location">
    <subcellularLocation>
        <location evidence="1">Secreted</location>
    </subcellularLocation>
</comment>
<comment type="similarity">
    <text evidence="2">Belongs to the kiwellin family.</text>
</comment>
<evidence type="ECO:0000256" key="4">
    <source>
        <dbReference type="ARBA" id="ARBA00022729"/>
    </source>
</evidence>
<dbReference type="OrthoDB" id="406505at2759"/>
<dbReference type="GeneID" id="100845201"/>
<name>I1I4Y8_BRADI</name>
<keyword evidence="4 5" id="KW-0732">Signal</keyword>
<evidence type="ECO:0000313" key="6">
    <source>
        <dbReference type="EMBL" id="KQJ97232.1"/>
    </source>
</evidence>
<dbReference type="KEGG" id="bdi:100845201"/>
<evidence type="ECO:0000256" key="2">
    <source>
        <dbReference type="ARBA" id="ARBA00005592"/>
    </source>
</evidence>
<evidence type="ECO:0000256" key="1">
    <source>
        <dbReference type="ARBA" id="ARBA00004613"/>
    </source>
</evidence>
<dbReference type="AlphaFoldDB" id="I1I4Y8"/>
<dbReference type="STRING" id="15368.I1I4Y8"/>
<dbReference type="EnsemblPlants" id="KQJ97232">
    <property type="protein sequence ID" value="KQJ97232"/>
    <property type="gene ID" value="BRADI_3g29580v3"/>
</dbReference>
<dbReference type="Pfam" id="PF24300">
    <property type="entry name" value="KWL1"/>
    <property type="match status" value="1"/>
</dbReference>
<dbReference type="GO" id="GO:0005576">
    <property type="term" value="C:extracellular region"/>
    <property type="evidence" value="ECO:0007669"/>
    <property type="project" value="UniProtKB-SubCell"/>
</dbReference>
<reference evidence="6" key="2">
    <citation type="submission" date="2017-06" db="EMBL/GenBank/DDBJ databases">
        <title>WGS assembly of Brachypodium distachyon.</title>
        <authorList>
            <consortium name="The International Brachypodium Initiative"/>
            <person name="Lucas S."/>
            <person name="Harmon-Smith M."/>
            <person name="Lail K."/>
            <person name="Tice H."/>
            <person name="Grimwood J."/>
            <person name="Bruce D."/>
            <person name="Barry K."/>
            <person name="Shu S."/>
            <person name="Lindquist E."/>
            <person name="Wang M."/>
            <person name="Pitluck S."/>
            <person name="Vogel J.P."/>
            <person name="Garvin D.F."/>
            <person name="Mockler T.C."/>
            <person name="Schmutz J."/>
            <person name="Rokhsar D."/>
            <person name="Bevan M.W."/>
        </authorList>
    </citation>
    <scope>NUCLEOTIDE SEQUENCE</scope>
    <source>
        <strain evidence="6">Bd21</strain>
    </source>
</reference>
<dbReference type="SUPFAM" id="SSF50685">
    <property type="entry name" value="Barwin-like endoglucanases"/>
    <property type="match status" value="1"/>
</dbReference>
<feature type="chain" id="PRO_5014095113" evidence="5">
    <location>
        <begin position="23"/>
        <end position="191"/>
    </location>
</feature>
<dbReference type="eggNOG" id="ENOG502QQ0R">
    <property type="taxonomic scope" value="Eukaryota"/>
</dbReference>
<reference evidence="6 7" key="1">
    <citation type="journal article" date="2010" name="Nature">
        <title>Genome sequencing and analysis of the model grass Brachypodium distachyon.</title>
        <authorList>
            <consortium name="International Brachypodium Initiative"/>
        </authorList>
    </citation>
    <scope>NUCLEOTIDE SEQUENCE [LARGE SCALE GENOMIC DNA]</scope>
    <source>
        <strain evidence="6 7">Bd21</strain>
    </source>
</reference>
<dbReference type="Gramene" id="KQJ97232">
    <property type="protein sequence ID" value="KQJ97232"/>
    <property type="gene ID" value="BRADI_3g29580v3"/>
</dbReference>
<dbReference type="PANTHER" id="PTHR33191">
    <property type="entry name" value="RIPENING-RELATED PROTEIN 2-RELATED"/>
    <property type="match status" value="1"/>
</dbReference>
<accession>I1I4Y8</accession>
<dbReference type="RefSeq" id="XP_003571925.1">
    <property type="nucleotide sequence ID" value="XM_003571877.3"/>
</dbReference>
<dbReference type="OMA" id="QYTTYAC"/>
<protein>
    <submittedName>
        <fullName evidence="6 7">Uncharacterized protein</fullName>
    </submittedName>
</protein>
<organism evidence="7">
    <name type="scientific">Brachypodium distachyon</name>
    <name type="common">Purple false brome</name>
    <name type="synonym">Trachynia distachya</name>
    <dbReference type="NCBI Taxonomy" id="15368"/>
    <lineage>
        <taxon>Eukaryota</taxon>
        <taxon>Viridiplantae</taxon>
        <taxon>Streptophyta</taxon>
        <taxon>Embryophyta</taxon>
        <taxon>Tracheophyta</taxon>
        <taxon>Spermatophyta</taxon>
        <taxon>Magnoliopsida</taxon>
        <taxon>Liliopsida</taxon>
        <taxon>Poales</taxon>
        <taxon>Poaceae</taxon>
        <taxon>BOP clade</taxon>
        <taxon>Pooideae</taxon>
        <taxon>Stipodae</taxon>
        <taxon>Brachypodieae</taxon>
        <taxon>Brachypodium</taxon>
    </lineage>
</organism>